<name>A0ABQ0LC46_MYCCL</name>
<dbReference type="EMBL" id="DF844689">
    <property type="protein sequence ID" value="GAT48585.1"/>
    <property type="molecule type" value="Genomic_DNA"/>
</dbReference>
<dbReference type="InterPro" id="IPR032675">
    <property type="entry name" value="LRR_dom_sf"/>
</dbReference>
<dbReference type="SUPFAM" id="SSF52047">
    <property type="entry name" value="RNI-like"/>
    <property type="match status" value="1"/>
</dbReference>
<proteinExistence type="predicted"/>
<accession>A0ABQ0LC46</accession>
<reference evidence="1" key="1">
    <citation type="submission" date="2014-09" db="EMBL/GenBank/DDBJ databases">
        <title>Genome sequence of the luminous mushroom Mycena chlorophos for searching fungal bioluminescence genes.</title>
        <authorList>
            <person name="Tanaka Y."/>
            <person name="Kasuga D."/>
            <person name="Oba Y."/>
            <person name="Hase S."/>
            <person name="Sato K."/>
            <person name="Oba Y."/>
            <person name="Sakakibara Y."/>
        </authorList>
    </citation>
    <scope>NUCLEOTIDE SEQUENCE</scope>
</reference>
<dbReference type="Proteomes" id="UP000815677">
    <property type="component" value="Unassembled WGS sequence"/>
</dbReference>
<keyword evidence="2" id="KW-1185">Reference proteome</keyword>
<organism evidence="1 2">
    <name type="scientific">Mycena chlorophos</name>
    <name type="common">Agaric fungus</name>
    <name type="synonym">Agaricus chlorophos</name>
    <dbReference type="NCBI Taxonomy" id="658473"/>
    <lineage>
        <taxon>Eukaryota</taxon>
        <taxon>Fungi</taxon>
        <taxon>Dikarya</taxon>
        <taxon>Basidiomycota</taxon>
        <taxon>Agaricomycotina</taxon>
        <taxon>Agaricomycetes</taxon>
        <taxon>Agaricomycetidae</taxon>
        <taxon>Agaricales</taxon>
        <taxon>Marasmiineae</taxon>
        <taxon>Mycenaceae</taxon>
        <taxon>Mycena</taxon>
    </lineage>
</organism>
<sequence length="522" mass="57526">MSEAEQRAGLLSLPNELLIPVFENPSFPTEYLCLLATLSRRLHFVALPIYFRRHGMPDPSKYASFTLTNDGQDMLAALNMALYLTSIEEIHCVFPHPSCSSILPLIPHVKRVTNFISRFPSVKRVSLQLDAQNSQCNSAGDDAAVRAWSLAFGRLLNTLSKRRCTELTVRYGAYLTRTFVLSSAKLPKPMKRAIRAVKRVLRRTIGGKDWEFRRVAEQGRERIPALAAPRSSKLTTLHIHSAVLVTPPCLPWTLSVLRTSPVVSLSLAEITLDTGYWRPVLKLLAKAAGPTLTSVSLCKLDNISDEEIFGFLRRLPRLKSLEIGSVNEKQGLPTHWTARPTRLPNLVSLIAPPELVLHFVKAKPTALPNLKALCIAFDASTTKTHIRFVATHLAAISEALGTVNTPAITLALVLFSQEIIFDLDALPLMPNHLKDALARVGSLDLDVFPRSSPDVARWVRAVFGVAVDRVALTVRAPVKGALTEPVHLEWVEAFKGSDVKNVVVNGELYDLTKTTAAATTEA</sequence>
<evidence type="ECO:0000313" key="2">
    <source>
        <dbReference type="Proteomes" id="UP000815677"/>
    </source>
</evidence>
<evidence type="ECO:0008006" key="3">
    <source>
        <dbReference type="Google" id="ProtNLM"/>
    </source>
</evidence>
<evidence type="ECO:0000313" key="1">
    <source>
        <dbReference type="EMBL" id="GAT48585.1"/>
    </source>
</evidence>
<protein>
    <recommendedName>
        <fullName evidence="3">F-box domain-containing protein</fullName>
    </recommendedName>
</protein>
<gene>
    <name evidence="1" type="ORF">MCHLO_05968</name>
</gene>
<dbReference type="Gene3D" id="3.80.10.10">
    <property type="entry name" value="Ribonuclease Inhibitor"/>
    <property type="match status" value="1"/>
</dbReference>